<evidence type="ECO:0000313" key="2">
    <source>
        <dbReference type="EMBL" id="EPS38795.1"/>
    </source>
</evidence>
<organism evidence="2 3">
    <name type="scientific">Dactylellina haptotyla (strain CBS 200.50)</name>
    <name type="common">Nematode-trapping fungus</name>
    <name type="synonym">Monacrosporium haptotylum</name>
    <dbReference type="NCBI Taxonomy" id="1284197"/>
    <lineage>
        <taxon>Eukaryota</taxon>
        <taxon>Fungi</taxon>
        <taxon>Dikarya</taxon>
        <taxon>Ascomycota</taxon>
        <taxon>Pezizomycotina</taxon>
        <taxon>Orbiliomycetes</taxon>
        <taxon>Orbiliales</taxon>
        <taxon>Orbiliaceae</taxon>
        <taxon>Dactylellina</taxon>
    </lineage>
</organism>
<dbReference type="PANTHER" id="PTHR24410">
    <property type="entry name" value="HL07962P-RELATED"/>
    <property type="match status" value="1"/>
</dbReference>
<feature type="domain" description="BTB" evidence="1">
    <location>
        <begin position="23"/>
        <end position="88"/>
    </location>
</feature>
<protein>
    <recommendedName>
        <fullName evidence="1">BTB domain-containing protein</fullName>
    </recommendedName>
</protein>
<evidence type="ECO:0000313" key="3">
    <source>
        <dbReference type="Proteomes" id="UP000015100"/>
    </source>
</evidence>
<dbReference type="HOGENOM" id="CLU_1111359_0_0_1"/>
<evidence type="ECO:0000259" key="1">
    <source>
        <dbReference type="PROSITE" id="PS50097"/>
    </source>
</evidence>
<dbReference type="SMART" id="SM00225">
    <property type="entry name" value="BTB"/>
    <property type="match status" value="1"/>
</dbReference>
<dbReference type="OrthoDB" id="5286434at2759"/>
<dbReference type="SUPFAM" id="SSF54695">
    <property type="entry name" value="POZ domain"/>
    <property type="match status" value="1"/>
</dbReference>
<dbReference type="CDD" id="cd18186">
    <property type="entry name" value="BTB_POZ_ZBTB_KLHL-like"/>
    <property type="match status" value="1"/>
</dbReference>
<comment type="caution">
    <text evidence="2">The sequence shown here is derived from an EMBL/GenBank/DDBJ whole genome shotgun (WGS) entry which is preliminary data.</text>
</comment>
<gene>
    <name evidence="2" type="ORF">H072_7408</name>
</gene>
<dbReference type="PANTHER" id="PTHR24410:SF23">
    <property type="entry name" value="BTB DOMAIN-CONTAINING PROTEIN-RELATED"/>
    <property type="match status" value="1"/>
</dbReference>
<dbReference type="Proteomes" id="UP000015100">
    <property type="component" value="Unassembled WGS sequence"/>
</dbReference>
<dbReference type="InterPro" id="IPR051481">
    <property type="entry name" value="BTB-POZ/Galectin-3-binding"/>
</dbReference>
<accession>S8A738</accession>
<dbReference type="Pfam" id="PF00651">
    <property type="entry name" value="BTB"/>
    <property type="match status" value="1"/>
</dbReference>
<proteinExistence type="predicted"/>
<sequence length="250" mass="28867">MAPKFEPPQYAGLESQLKNPKYTDITIIAGTCRSRIPVHRLVISEHSTVFSQSCSDPHVTEISLPKWEPQFLHFVLRYMYTGKLENHDFDTMMTIYECAKDLRIEALMESVLYTTVLDAGRWEYILRERGNLSKLVEEIFTLTTKEERASYVYQSIFRLIVAIARQEALMKEEWFLDILKQYKEFCTELLKASFGGVDGTGIVECFRDGCHGVIGEWKQCRVCENNSSVWDDTWEGWDGHGDVDAYGLGF</sequence>
<name>S8A738_DACHA</name>
<dbReference type="PROSITE" id="PS50097">
    <property type="entry name" value="BTB"/>
    <property type="match status" value="1"/>
</dbReference>
<dbReference type="EMBL" id="AQGS01000526">
    <property type="protein sequence ID" value="EPS38795.1"/>
    <property type="molecule type" value="Genomic_DNA"/>
</dbReference>
<keyword evidence="3" id="KW-1185">Reference proteome</keyword>
<reference evidence="3" key="2">
    <citation type="submission" date="2013-04" db="EMBL/GenBank/DDBJ databases">
        <title>Genomic mechanisms accounting for the adaptation to parasitism in nematode-trapping fungi.</title>
        <authorList>
            <person name="Ahren D.G."/>
        </authorList>
    </citation>
    <scope>NUCLEOTIDE SEQUENCE [LARGE SCALE GENOMIC DNA]</scope>
    <source>
        <strain evidence="3">CBS 200.50</strain>
    </source>
</reference>
<dbReference type="AlphaFoldDB" id="S8A738"/>
<dbReference type="InterPro" id="IPR011333">
    <property type="entry name" value="SKP1/BTB/POZ_sf"/>
</dbReference>
<dbReference type="InterPro" id="IPR000210">
    <property type="entry name" value="BTB/POZ_dom"/>
</dbReference>
<reference evidence="2 3" key="1">
    <citation type="journal article" date="2013" name="PLoS Genet.">
        <title>Genomic mechanisms accounting for the adaptation to parasitism in nematode-trapping fungi.</title>
        <authorList>
            <person name="Meerupati T."/>
            <person name="Andersson K.M."/>
            <person name="Friman E."/>
            <person name="Kumar D."/>
            <person name="Tunlid A."/>
            <person name="Ahren D."/>
        </authorList>
    </citation>
    <scope>NUCLEOTIDE SEQUENCE [LARGE SCALE GENOMIC DNA]</scope>
    <source>
        <strain evidence="2 3">CBS 200.50</strain>
    </source>
</reference>
<dbReference type="Gene3D" id="3.30.710.10">
    <property type="entry name" value="Potassium Channel Kv1.1, Chain A"/>
    <property type="match status" value="1"/>
</dbReference>
<dbReference type="OMA" id="SHATEIC"/>